<dbReference type="EMBL" id="JAWZYT010000881">
    <property type="protein sequence ID" value="KAK4317920.1"/>
    <property type="molecule type" value="Genomic_DNA"/>
</dbReference>
<evidence type="ECO:0000313" key="2">
    <source>
        <dbReference type="Proteomes" id="UP001292094"/>
    </source>
</evidence>
<dbReference type="InterPro" id="IPR021109">
    <property type="entry name" value="Peptidase_aspartic_dom_sf"/>
</dbReference>
<dbReference type="Gene3D" id="2.40.70.10">
    <property type="entry name" value="Acid Proteases"/>
    <property type="match status" value="1"/>
</dbReference>
<protein>
    <submittedName>
        <fullName evidence="1">Uncharacterized protein</fullName>
    </submittedName>
</protein>
<dbReference type="Proteomes" id="UP001292094">
    <property type="component" value="Unassembled WGS sequence"/>
</dbReference>
<accession>A0AAE1Q1X5</accession>
<name>A0AAE1Q1X5_9EUCA</name>
<comment type="caution">
    <text evidence="1">The sequence shown here is derived from an EMBL/GenBank/DDBJ whole genome shotgun (WGS) entry which is preliminary data.</text>
</comment>
<sequence length="105" mass="12220">MVYKRTAPLIKTTLKVHIDTGASNFYMSKRCLNMLGLTAIPRRVYFAYEGSHHLESGPVYETGNDTFDIVMGRDMMSHYRCVIDYEKLKMYFHVGKRVIKANLYT</sequence>
<proteinExistence type="predicted"/>
<dbReference type="SUPFAM" id="SSF50630">
    <property type="entry name" value="Acid proteases"/>
    <property type="match status" value="1"/>
</dbReference>
<reference evidence="1" key="1">
    <citation type="submission" date="2023-11" db="EMBL/GenBank/DDBJ databases">
        <title>Genome assemblies of two species of porcelain crab, Petrolisthes cinctipes and Petrolisthes manimaculis (Anomura: Porcellanidae).</title>
        <authorList>
            <person name="Angst P."/>
        </authorList>
    </citation>
    <scope>NUCLEOTIDE SEQUENCE</scope>
    <source>
        <strain evidence="1">PB745_02</strain>
        <tissue evidence="1">Gill</tissue>
    </source>
</reference>
<organism evidence="1 2">
    <name type="scientific">Petrolisthes manimaculis</name>
    <dbReference type="NCBI Taxonomy" id="1843537"/>
    <lineage>
        <taxon>Eukaryota</taxon>
        <taxon>Metazoa</taxon>
        <taxon>Ecdysozoa</taxon>
        <taxon>Arthropoda</taxon>
        <taxon>Crustacea</taxon>
        <taxon>Multicrustacea</taxon>
        <taxon>Malacostraca</taxon>
        <taxon>Eumalacostraca</taxon>
        <taxon>Eucarida</taxon>
        <taxon>Decapoda</taxon>
        <taxon>Pleocyemata</taxon>
        <taxon>Anomura</taxon>
        <taxon>Galatheoidea</taxon>
        <taxon>Porcellanidae</taxon>
        <taxon>Petrolisthes</taxon>
    </lineage>
</organism>
<evidence type="ECO:0000313" key="1">
    <source>
        <dbReference type="EMBL" id="KAK4317920.1"/>
    </source>
</evidence>
<dbReference type="AlphaFoldDB" id="A0AAE1Q1X5"/>
<gene>
    <name evidence="1" type="ORF">Pmani_011029</name>
</gene>
<keyword evidence="2" id="KW-1185">Reference proteome</keyword>